<dbReference type="AlphaFoldDB" id="A0A3A2ZC17"/>
<gene>
    <name evidence="2" type="ORF">PHISCL_07496</name>
</gene>
<reference evidence="3" key="1">
    <citation type="submission" date="2017-02" db="EMBL/GenBank/DDBJ databases">
        <authorList>
            <person name="Tafer H."/>
            <person name="Lopandic K."/>
        </authorList>
    </citation>
    <scope>NUCLEOTIDE SEQUENCE [LARGE SCALE GENOMIC DNA]</scope>
    <source>
        <strain evidence="3">CBS 366.77</strain>
    </source>
</reference>
<dbReference type="EMBL" id="MVGC01000333">
    <property type="protein sequence ID" value="RJE20160.1"/>
    <property type="molecule type" value="Genomic_DNA"/>
</dbReference>
<evidence type="ECO:0000256" key="1">
    <source>
        <dbReference type="SAM" id="SignalP"/>
    </source>
</evidence>
<feature type="chain" id="PRO_5017314666" evidence="1">
    <location>
        <begin position="16"/>
        <end position="151"/>
    </location>
</feature>
<comment type="caution">
    <text evidence="2">The sequence shown here is derived from an EMBL/GenBank/DDBJ whole genome shotgun (WGS) entry which is preliminary data.</text>
</comment>
<accession>A0A3A2ZC17</accession>
<dbReference type="STRING" id="2070753.A0A3A2ZC17"/>
<keyword evidence="1" id="KW-0732">Signal</keyword>
<sequence length="151" mass="16714">MVATLLRCIICLGDADEIDVGTIWSIRETFVGIITVNAPILQPFIVRSVRFASSKAGISGPSSDKSYHPGTHQLTQIERREKQNRIRQAMGMTTIRDGTVDNDSEERIVQDFDPNSKNNGVAVSAGSVEGFEREPNEIIITRGYDVSKQYV</sequence>
<organism evidence="2 3">
    <name type="scientific">Aspergillus sclerotialis</name>
    <dbReference type="NCBI Taxonomy" id="2070753"/>
    <lineage>
        <taxon>Eukaryota</taxon>
        <taxon>Fungi</taxon>
        <taxon>Dikarya</taxon>
        <taxon>Ascomycota</taxon>
        <taxon>Pezizomycotina</taxon>
        <taxon>Eurotiomycetes</taxon>
        <taxon>Eurotiomycetidae</taxon>
        <taxon>Eurotiales</taxon>
        <taxon>Aspergillaceae</taxon>
        <taxon>Aspergillus</taxon>
        <taxon>Aspergillus subgen. Polypaecilum</taxon>
    </lineage>
</organism>
<protein>
    <submittedName>
        <fullName evidence="2">Uncharacterized protein</fullName>
    </submittedName>
</protein>
<feature type="signal peptide" evidence="1">
    <location>
        <begin position="1"/>
        <end position="15"/>
    </location>
</feature>
<dbReference type="Proteomes" id="UP000266188">
    <property type="component" value="Unassembled WGS sequence"/>
</dbReference>
<keyword evidence="3" id="KW-1185">Reference proteome</keyword>
<dbReference type="OrthoDB" id="4329349at2759"/>
<proteinExistence type="predicted"/>
<evidence type="ECO:0000313" key="2">
    <source>
        <dbReference type="EMBL" id="RJE20160.1"/>
    </source>
</evidence>
<name>A0A3A2ZC17_9EURO</name>
<evidence type="ECO:0000313" key="3">
    <source>
        <dbReference type="Proteomes" id="UP000266188"/>
    </source>
</evidence>